<feature type="region of interest" description="Disordered" evidence="1">
    <location>
        <begin position="89"/>
        <end position="133"/>
    </location>
</feature>
<feature type="compositionally biased region" description="Polar residues" evidence="1">
    <location>
        <begin position="48"/>
        <end position="57"/>
    </location>
</feature>
<sequence length="133" mass="14053">MKRITKHPSAMAERSKHATTPSVQQTNHNTDPKITNANSAFSVPPSPDQASDPTSPEKNQRKPGDFPMALMAVLVFSMIFSPLIIGRFTKSDTGTKSSVPTRPAGATGLPAESAIPVYGDTSAAPVKTPQVIP</sequence>
<accession>A0AAJ6BHP9</accession>
<feature type="compositionally biased region" description="Polar residues" evidence="1">
    <location>
        <begin position="91"/>
        <end position="100"/>
    </location>
</feature>
<proteinExistence type="predicted"/>
<evidence type="ECO:0000256" key="1">
    <source>
        <dbReference type="SAM" id="MobiDB-lite"/>
    </source>
</evidence>
<evidence type="ECO:0000313" key="3">
    <source>
        <dbReference type="EMBL" id="WEK36124.1"/>
    </source>
</evidence>
<organism evidence="3 4">
    <name type="scientific">Candidatus Pseudobacter hemicellulosilyticus</name>
    <dbReference type="NCBI Taxonomy" id="3121375"/>
    <lineage>
        <taxon>Bacteria</taxon>
        <taxon>Pseudomonadati</taxon>
        <taxon>Bacteroidota</taxon>
        <taxon>Chitinophagia</taxon>
        <taxon>Chitinophagales</taxon>
        <taxon>Chitinophagaceae</taxon>
        <taxon>Pseudobacter</taxon>
    </lineage>
</organism>
<evidence type="ECO:0000313" key="4">
    <source>
        <dbReference type="Proteomes" id="UP001220610"/>
    </source>
</evidence>
<evidence type="ECO:0000256" key="2">
    <source>
        <dbReference type="SAM" id="Phobius"/>
    </source>
</evidence>
<dbReference type="AlphaFoldDB" id="A0AAJ6BHP9"/>
<keyword evidence="2" id="KW-0812">Transmembrane</keyword>
<dbReference type="Proteomes" id="UP001220610">
    <property type="component" value="Chromosome"/>
</dbReference>
<dbReference type="EMBL" id="CP119311">
    <property type="protein sequence ID" value="WEK36124.1"/>
    <property type="molecule type" value="Genomic_DNA"/>
</dbReference>
<feature type="region of interest" description="Disordered" evidence="1">
    <location>
        <begin position="1"/>
        <end position="64"/>
    </location>
</feature>
<reference evidence="3" key="1">
    <citation type="submission" date="2023-03" db="EMBL/GenBank/DDBJ databases">
        <title>Andean soil-derived lignocellulolytic bacterial consortium as a source of novel taxa and putative plastic-active enzymes.</title>
        <authorList>
            <person name="Diaz-Garcia L."/>
            <person name="Chuvochina M."/>
            <person name="Feuerriegel G."/>
            <person name="Bunk B."/>
            <person name="Sproer C."/>
            <person name="Streit W.R."/>
            <person name="Rodriguez L.M."/>
            <person name="Overmann J."/>
            <person name="Jimenez D.J."/>
        </authorList>
    </citation>
    <scope>NUCLEOTIDE SEQUENCE</scope>
    <source>
        <strain evidence="3">MAG 7</strain>
    </source>
</reference>
<protein>
    <submittedName>
        <fullName evidence="3">Uncharacterized protein</fullName>
    </submittedName>
</protein>
<keyword evidence="2" id="KW-1133">Transmembrane helix</keyword>
<feature type="transmembrane region" description="Helical" evidence="2">
    <location>
        <begin position="66"/>
        <end position="86"/>
    </location>
</feature>
<gene>
    <name evidence="3" type="ORF">P0Y53_01305</name>
</gene>
<keyword evidence="2" id="KW-0472">Membrane</keyword>
<feature type="compositionally biased region" description="Polar residues" evidence="1">
    <location>
        <begin position="18"/>
        <end position="41"/>
    </location>
</feature>
<name>A0AAJ6BHP9_9BACT</name>